<gene>
    <name evidence="1" type="ORF">LCGC14_2273820</name>
</gene>
<dbReference type="AlphaFoldDB" id="A0A0F9DIE9"/>
<organism evidence="1">
    <name type="scientific">marine sediment metagenome</name>
    <dbReference type="NCBI Taxonomy" id="412755"/>
    <lineage>
        <taxon>unclassified sequences</taxon>
        <taxon>metagenomes</taxon>
        <taxon>ecological metagenomes</taxon>
    </lineage>
</organism>
<evidence type="ECO:0000313" key="1">
    <source>
        <dbReference type="EMBL" id="KKL53601.1"/>
    </source>
</evidence>
<name>A0A0F9DIE9_9ZZZZ</name>
<accession>A0A0F9DIE9</accession>
<dbReference type="EMBL" id="LAZR01031491">
    <property type="protein sequence ID" value="KKL53601.1"/>
    <property type="molecule type" value="Genomic_DNA"/>
</dbReference>
<proteinExistence type="predicted"/>
<sequence length="100" mass="11945">MAAKLKEFLSNDSENFTEDNRNAADFRNKIISYMNSILRHLIEGMLQNSNFLEEMSNDGLYFFNNGDISNETSNRIDILNKIKLYYANQKYKYDNRWERI</sequence>
<comment type="caution">
    <text evidence="1">The sequence shown here is derived from an EMBL/GenBank/DDBJ whole genome shotgun (WGS) entry which is preliminary data.</text>
</comment>
<protein>
    <submittedName>
        <fullName evidence="1">Uncharacterized protein</fullName>
    </submittedName>
</protein>
<reference evidence="1" key="1">
    <citation type="journal article" date="2015" name="Nature">
        <title>Complex archaea that bridge the gap between prokaryotes and eukaryotes.</title>
        <authorList>
            <person name="Spang A."/>
            <person name="Saw J.H."/>
            <person name="Jorgensen S.L."/>
            <person name="Zaremba-Niedzwiedzka K."/>
            <person name="Martijn J."/>
            <person name="Lind A.E."/>
            <person name="van Eijk R."/>
            <person name="Schleper C."/>
            <person name="Guy L."/>
            <person name="Ettema T.J."/>
        </authorList>
    </citation>
    <scope>NUCLEOTIDE SEQUENCE</scope>
</reference>